<dbReference type="PANTHER" id="PTHR23517">
    <property type="entry name" value="RESISTANCE PROTEIN MDTM, PUTATIVE-RELATED-RELATED"/>
    <property type="match status" value="1"/>
</dbReference>
<evidence type="ECO:0000256" key="2">
    <source>
        <dbReference type="ARBA" id="ARBA00022448"/>
    </source>
</evidence>
<feature type="transmembrane region" description="Helical" evidence="8">
    <location>
        <begin position="144"/>
        <end position="161"/>
    </location>
</feature>
<feature type="transmembrane region" description="Helical" evidence="8">
    <location>
        <begin position="306"/>
        <end position="329"/>
    </location>
</feature>
<feature type="transmembrane region" description="Helical" evidence="8">
    <location>
        <begin position="167"/>
        <end position="187"/>
    </location>
</feature>
<organism evidence="10">
    <name type="scientific">Streptomyces sp. NBC_00148</name>
    <dbReference type="NCBI Taxonomy" id="2903626"/>
    <lineage>
        <taxon>Bacteria</taxon>
        <taxon>Bacillati</taxon>
        <taxon>Actinomycetota</taxon>
        <taxon>Actinomycetes</taxon>
        <taxon>Kitasatosporales</taxon>
        <taxon>Streptomycetaceae</taxon>
        <taxon>Streptomyces</taxon>
    </lineage>
</organism>
<protein>
    <submittedName>
        <fullName evidence="10">MFS transporter</fullName>
    </submittedName>
</protein>
<dbReference type="Pfam" id="PF07690">
    <property type="entry name" value="MFS_1"/>
    <property type="match status" value="1"/>
</dbReference>
<gene>
    <name evidence="10" type="ORF">OG222_13205</name>
</gene>
<dbReference type="PROSITE" id="PS50850">
    <property type="entry name" value="MFS"/>
    <property type="match status" value="1"/>
</dbReference>
<dbReference type="EMBL" id="CP108169">
    <property type="protein sequence ID" value="WTQ74000.1"/>
    <property type="molecule type" value="Genomic_DNA"/>
</dbReference>
<dbReference type="GO" id="GO:0022857">
    <property type="term" value="F:transmembrane transporter activity"/>
    <property type="evidence" value="ECO:0007669"/>
    <property type="project" value="InterPro"/>
</dbReference>
<feature type="transmembrane region" description="Helical" evidence="8">
    <location>
        <begin position="283"/>
        <end position="300"/>
    </location>
</feature>
<evidence type="ECO:0000256" key="7">
    <source>
        <dbReference type="SAM" id="MobiDB-lite"/>
    </source>
</evidence>
<evidence type="ECO:0000256" key="3">
    <source>
        <dbReference type="ARBA" id="ARBA00022475"/>
    </source>
</evidence>
<feature type="transmembrane region" description="Helical" evidence="8">
    <location>
        <begin position="221"/>
        <end position="242"/>
    </location>
</feature>
<sequence>MSRQERHVLSPQTRKVLLGVNSGIALAHIGNYIWFPHLISTLGVEYSGFWAGFVMFLTYVGRLSATFFYEGVAARFGTRTSIIAGIAVEAVALGGMGFADGVPFYSLLAFFVGFGSGISFPGLKNILGTLPAADRPKAFSSFQMSCQLGVIAGAVIGGLFLGSSMTILFLVVFVLFAGYCAAAASFIPADAGDLGDPAAKDTPLVNVAILKGLQLGGGGSYFLLSSVFWILSISFLVGMPLHMEEFAADLPVSTPFWITGLALLVLQYPAFRFMSKHLRPGQVMGVAFLAMAAAYALFGAGQTAVWVVVGCLVVVFGDILFTPSFDLWVADRMPADRLARAMGAMHFFRSFGNMVGTLAAGALYDLSRSTDIPGLNWYAVGAIALVCAAVSFSSAKKEGAAPEQGTPAFAKTEAAPVAEPVVEPRQAADSTA</sequence>
<dbReference type="InterPro" id="IPR011701">
    <property type="entry name" value="MFS"/>
</dbReference>
<feature type="domain" description="Major facilitator superfamily (MFS) profile" evidence="9">
    <location>
        <begin position="7"/>
        <end position="399"/>
    </location>
</feature>
<dbReference type="InterPro" id="IPR020846">
    <property type="entry name" value="MFS_dom"/>
</dbReference>
<evidence type="ECO:0000256" key="8">
    <source>
        <dbReference type="SAM" id="Phobius"/>
    </source>
</evidence>
<keyword evidence="6 8" id="KW-0472">Membrane</keyword>
<accession>A0AAU1LRY1</accession>
<keyword evidence="4 8" id="KW-0812">Transmembrane</keyword>
<proteinExistence type="predicted"/>
<evidence type="ECO:0000256" key="5">
    <source>
        <dbReference type="ARBA" id="ARBA00022989"/>
    </source>
</evidence>
<feature type="region of interest" description="Disordered" evidence="7">
    <location>
        <begin position="399"/>
        <end position="432"/>
    </location>
</feature>
<dbReference type="PRINTS" id="PR01988">
    <property type="entry name" value="EXPORTERBACE"/>
</dbReference>
<comment type="subcellular location">
    <subcellularLocation>
        <location evidence="1">Cell membrane</location>
        <topology evidence="1">Multi-pass membrane protein</topology>
    </subcellularLocation>
</comment>
<feature type="transmembrane region" description="Helical" evidence="8">
    <location>
        <begin position="341"/>
        <end position="363"/>
    </location>
</feature>
<evidence type="ECO:0000259" key="9">
    <source>
        <dbReference type="PROSITE" id="PS50850"/>
    </source>
</evidence>
<feature type="transmembrane region" description="Helical" evidence="8">
    <location>
        <begin position="375"/>
        <end position="395"/>
    </location>
</feature>
<reference evidence="10" key="1">
    <citation type="submission" date="2022-10" db="EMBL/GenBank/DDBJ databases">
        <title>The complete genomes of actinobacterial strains from the NBC collection.</title>
        <authorList>
            <person name="Joergensen T.S."/>
            <person name="Alvarez Arevalo M."/>
            <person name="Sterndorff E.B."/>
            <person name="Faurdal D."/>
            <person name="Vuksanovic O."/>
            <person name="Mourched A.-S."/>
            <person name="Charusanti P."/>
            <person name="Shaw S."/>
            <person name="Blin K."/>
            <person name="Weber T."/>
        </authorList>
    </citation>
    <scope>NUCLEOTIDE SEQUENCE</scope>
    <source>
        <strain evidence="10">NBC_00148</strain>
    </source>
</reference>
<name>A0AAU1LRY1_9ACTN</name>
<keyword evidence="3" id="KW-1003">Cell membrane</keyword>
<evidence type="ECO:0000256" key="1">
    <source>
        <dbReference type="ARBA" id="ARBA00004651"/>
    </source>
</evidence>
<feature type="transmembrane region" description="Helical" evidence="8">
    <location>
        <begin position="104"/>
        <end position="123"/>
    </location>
</feature>
<dbReference type="InterPro" id="IPR022324">
    <property type="entry name" value="Bacilysin_exporter_BacE_put"/>
</dbReference>
<evidence type="ECO:0000256" key="6">
    <source>
        <dbReference type="ARBA" id="ARBA00023136"/>
    </source>
</evidence>
<dbReference type="InterPro" id="IPR036259">
    <property type="entry name" value="MFS_trans_sf"/>
</dbReference>
<dbReference type="InterPro" id="IPR050171">
    <property type="entry name" value="MFS_Transporters"/>
</dbReference>
<dbReference type="AlphaFoldDB" id="A0AAU1LRY1"/>
<feature type="transmembrane region" description="Helical" evidence="8">
    <location>
        <begin position="16"/>
        <end position="35"/>
    </location>
</feature>
<keyword evidence="5 8" id="KW-1133">Transmembrane helix</keyword>
<dbReference type="GO" id="GO:0005886">
    <property type="term" value="C:plasma membrane"/>
    <property type="evidence" value="ECO:0007669"/>
    <property type="project" value="UniProtKB-SubCell"/>
</dbReference>
<dbReference type="PANTHER" id="PTHR23517:SF2">
    <property type="entry name" value="MULTIDRUG RESISTANCE PROTEIN MDTH"/>
    <property type="match status" value="1"/>
</dbReference>
<dbReference type="SUPFAM" id="SSF103473">
    <property type="entry name" value="MFS general substrate transporter"/>
    <property type="match status" value="1"/>
</dbReference>
<evidence type="ECO:0000313" key="10">
    <source>
        <dbReference type="EMBL" id="WTQ74000.1"/>
    </source>
</evidence>
<evidence type="ECO:0000256" key="4">
    <source>
        <dbReference type="ARBA" id="ARBA00022692"/>
    </source>
</evidence>
<dbReference type="Gene3D" id="1.20.1250.20">
    <property type="entry name" value="MFS general substrate transporter like domains"/>
    <property type="match status" value="1"/>
</dbReference>
<keyword evidence="2" id="KW-0813">Transport</keyword>
<feature type="transmembrane region" description="Helical" evidence="8">
    <location>
        <begin position="47"/>
        <end position="69"/>
    </location>
</feature>
<feature type="transmembrane region" description="Helical" evidence="8">
    <location>
        <begin position="254"/>
        <end position="271"/>
    </location>
</feature>
<feature type="compositionally biased region" description="Low complexity" evidence="7">
    <location>
        <begin position="413"/>
        <end position="424"/>
    </location>
</feature>